<reference evidence="2" key="1">
    <citation type="submission" date="2022-11" db="UniProtKB">
        <authorList>
            <consortium name="WormBaseParasite"/>
        </authorList>
    </citation>
    <scope>IDENTIFICATION</scope>
</reference>
<dbReference type="InterPro" id="IPR043519">
    <property type="entry name" value="NT_sf"/>
</dbReference>
<organism evidence="1 2">
    <name type="scientific">Acrobeloides nanus</name>
    <dbReference type="NCBI Taxonomy" id="290746"/>
    <lineage>
        <taxon>Eukaryota</taxon>
        <taxon>Metazoa</taxon>
        <taxon>Ecdysozoa</taxon>
        <taxon>Nematoda</taxon>
        <taxon>Chromadorea</taxon>
        <taxon>Rhabditida</taxon>
        <taxon>Tylenchina</taxon>
        <taxon>Cephalobomorpha</taxon>
        <taxon>Cephaloboidea</taxon>
        <taxon>Cephalobidae</taxon>
        <taxon>Acrobeloides</taxon>
    </lineage>
</organism>
<name>A0A914E788_9BILA</name>
<dbReference type="Gene3D" id="3.30.460.10">
    <property type="entry name" value="Beta Polymerase, domain 2"/>
    <property type="match status" value="1"/>
</dbReference>
<accession>A0A914E788</accession>
<dbReference type="Proteomes" id="UP000887540">
    <property type="component" value="Unplaced"/>
</dbReference>
<dbReference type="WBParaSite" id="ACRNAN_scaffold581.g9675.t1">
    <property type="protein sequence ID" value="ACRNAN_scaffold581.g9675.t1"/>
    <property type="gene ID" value="ACRNAN_scaffold581.g9675"/>
</dbReference>
<dbReference type="AlphaFoldDB" id="A0A914E788"/>
<evidence type="ECO:0000313" key="2">
    <source>
        <dbReference type="WBParaSite" id="ACRNAN_scaffold581.g9675.t1"/>
    </source>
</evidence>
<keyword evidence="1" id="KW-1185">Reference proteome</keyword>
<proteinExistence type="predicted"/>
<dbReference type="SUPFAM" id="SSF81301">
    <property type="entry name" value="Nucleotidyltransferase"/>
    <property type="match status" value="1"/>
</dbReference>
<evidence type="ECO:0000313" key="1">
    <source>
        <dbReference type="Proteomes" id="UP000887540"/>
    </source>
</evidence>
<sequence>MKQNWAWISQLPVQGLNTSVREVIEFLRSEDCLFIVWGGSVRDAIRGHVPTDIDAAVTCNPHFLRRICILKFGEENCQRPHPGSAKLVMGNLKAPGRSEGLLVAEPLDLAHWNTSFEVYGSKWEFSPDALAYYVDIDAYGNDRSVIIDLYGKAMKDACSSQIAIPTKKEYWDEWSRENNVNKLLRYWKLRAKGFRAFVPEIHDFIVRRTKEDFSSDAAQYFYCHSILEGTFSNNACWVKNRKIYGKRIEKVRRFRKVIKEDIGEEFWQEKLKPAFDGMILKVLPHIEK</sequence>
<protein>
    <submittedName>
        <fullName evidence="2">Uncharacterized protein</fullName>
    </submittedName>
</protein>